<comment type="caution">
    <text evidence="1">The sequence shown here is derived from an EMBL/GenBank/DDBJ whole genome shotgun (WGS) entry which is preliminary data.</text>
</comment>
<evidence type="ECO:0000313" key="1">
    <source>
        <dbReference type="EMBL" id="MBW8286213.1"/>
    </source>
</evidence>
<keyword evidence="2" id="KW-1185">Reference proteome</keyword>
<sequence>MPARASATTWAKFSSAMMELDCAAAGLRRFQRAMDAGHGDKDMAASFLV</sequence>
<organism evidence="1 2">
    <name type="scientific">Chromobacterium subtsugae</name>
    <dbReference type="NCBI Taxonomy" id="251747"/>
    <lineage>
        <taxon>Bacteria</taxon>
        <taxon>Pseudomonadati</taxon>
        <taxon>Pseudomonadota</taxon>
        <taxon>Betaproteobacteria</taxon>
        <taxon>Neisseriales</taxon>
        <taxon>Chromobacteriaceae</taxon>
        <taxon>Chromobacterium</taxon>
    </lineage>
</organism>
<evidence type="ECO:0000313" key="2">
    <source>
        <dbReference type="Proteomes" id="UP000711178"/>
    </source>
</evidence>
<dbReference type="Proteomes" id="UP000711178">
    <property type="component" value="Unassembled WGS sequence"/>
</dbReference>
<dbReference type="EMBL" id="JAHDTB010000001">
    <property type="protein sequence ID" value="MBW8286213.1"/>
    <property type="molecule type" value="Genomic_DNA"/>
</dbReference>
<dbReference type="GeneID" id="89683551"/>
<name>A0ABS7FA97_9NEIS</name>
<protein>
    <submittedName>
        <fullName evidence="1">Uncharacterized protein</fullName>
    </submittedName>
</protein>
<gene>
    <name evidence="1" type="ORF">KIF53_01005</name>
</gene>
<accession>A0ABS7FA97</accession>
<reference evidence="1 2" key="1">
    <citation type="submission" date="2021-05" db="EMBL/GenBank/DDBJ databases">
        <title>Draft Whole Genome Sequencing Of Biosensor Chromobacterium violaceum Strain CV026 Reveals A Regulatory RNA In Chromobacterium violaceum Phenotype Regulatory Network.</title>
        <authorList>
            <person name="Hong K.W."/>
            <person name="Chan K.G."/>
            <person name="Chang C.-Y."/>
        </authorList>
    </citation>
    <scope>NUCLEOTIDE SEQUENCE [LARGE SCALE GENOMIC DNA]</scope>
    <source>
        <strain evidence="1 2">ATCC 31532</strain>
    </source>
</reference>
<dbReference type="RefSeq" id="WP_155294733.1">
    <property type="nucleotide sequence ID" value="NZ_CP142381.1"/>
</dbReference>
<proteinExistence type="predicted"/>